<dbReference type="PANTHER" id="PTHR46187">
    <property type="entry name" value="ALKALINE CERAMIDASE 3"/>
    <property type="match status" value="1"/>
</dbReference>
<evidence type="ECO:0000256" key="7">
    <source>
        <dbReference type="PIRSR" id="PIRSR608901-1"/>
    </source>
</evidence>
<dbReference type="HOGENOM" id="CLU_1535335_0_0_1"/>
<reference evidence="10" key="2">
    <citation type="submission" date="2024-10" db="UniProtKB">
        <authorList>
            <consortium name="EnsemblProtists"/>
        </authorList>
    </citation>
    <scope>IDENTIFICATION</scope>
</reference>
<comment type="cofactor">
    <cofactor evidence="8">
        <name>Zn(2+)</name>
        <dbReference type="ChEBI" id="CHEBI:29105"/>
    </cofactor>
</comment>
<evidence type="ECO:0000256" key="3">
    <source>
        <dbReference type="ARBA" id="ARBA00022692"/>
    </source>
</evidence>
<dbReference type="GeneID" id="17258719"/>
<dbReference type="EnsemblProtists" id="EOD12574">
    <property type="protein sequence ID" value="EOD12574"/>
    <property type="gene ID" value="EMIHUDRAFT_371275"/>
</dbReference>
<dbReference type="GO" id="GO:0005789">
    <property type="term" value="C:endoplasmic reticulum membrane"/>
    <property type="evidence" value="ECO:0007669"/>
    <property type="project" value="TreeGrafter"/>
</dbReference>
<dbReference type="EnsemblProtists" id="EOD14607">
    <property type="protein sequence ID" value="EOD14607"/>
    <property type="gene ID" value="EMIHUDRAFT_432532"/>
</dbReference>
<dbReference type="RefSeq" id="XP_005765003.1">
    <property type="nucleotide sequence ID" value="XM_005764946.1"/>
</dbReference>
<comment type="subcellular location">
    <subcellularLocation>
        <location evidence="1">Membrane</location>
        <topology evidence="1">Multi-pass membrane protein</topology>
    </subcellularLocation>
</comment>
<feature type="binding site" evidence="7">
    <location>
        <position position="56"/>
    </location>
    <ligand>
        <name>Ca(2+)</name>
        <dbReference type="ChEBI" id="CHEBI:29108"/>
    </ligand>
</feature>
<keyword evidence="11" id="KW-1185">Reference proteome</keyword>
<keyword evidence="3 9" id="KW-0812">Transmembrane</keyword>
<dbReference type="Pfam" id="PF05875">
    <property type="entry name" value="Ceramidase"/>
    <property type="match status" value="1"/>
</dbReference>
<feature type="transmembrane region" description="Helical" evidence="9">
    <location>
        <begin position="6"/>
        <end position="23"/>
    </location>
</feature>
<dbReference type="KEGG" id="ehx:EMIHUDRAFT_432532"/>
<dbReference type="STRING" id="2903.R1DV11"/>
<dbReference type="eggNOG" id="KOG2329">
    <property type="taxonomic scope" value="Eukaryota"/>
</dbReference>
<dbReference type="Proteomes" id="UP000013827">
    <property type="component" value="Unassembled WGS sequence"/>
</dbReference>
<sequence>MHWSVPLLSLSTLLSFTTCFYFFSTPETIAVARETRHAASTQSYWGPVDSDFDWCERNNELSAYLSEPFNTATSAAYPLCAGYAWRLHHRLSLSRWHRLMLSVTMAMGVGSMIFHGTLRYWAQLLDELPLYAMAVLAAATLRQRASRAPGVQPLAAVAEPCLRTHTREMAWPVIV</sequence>
<dbReference type="GeneID" id="17260892"/>
<dbReference type="RefSeq" id="XP_005767036.1">
    <property type="nucleotide sequence ID" value="XM_005766979.1"/>
</dbReference>
<keyword evidence="8" id="KW-0862">Zinc</keyword>
<evidence type="ECO:0000256" key="2">
    <source>
        <dbReference type="ARBA" id="ARBA00009780"/>
    </source>
</evidence>
<feature type="binding site" evidence="8">
    <location>
        <position position="115"/>
    </location>
    <ligand>
        <name>Zn(2+)</name>
        <dbReference type="ChEBI" id="CHEBI:29105"/>
        <note>catalytic</note>
    </ligand>
</feature>
<evidence type="ECO:0000256" key="4">
    <source>
        <dbReference type="ARBA" id="ARBA00022801"/>
    </source>
</evidence>
<feature type="transmembrane region" description="Helical" evidence="9">
    <location>
        <begin position="96"/>
        <end position="114"/>
    </location>
</feature>
<organism evidence="10 11">
    <name type="scientific">Emiliania huxleyi (strain CCMP1516)</name>
    <dbReference type="NCBI Taxonomy" id="280463"/>
    <lineage>
        <taxon>Eukaryota</taxon>
        <taxon>Haptista</taxon>
        <taxon>Haptophyta</taxon>
        <taxon>Prymnesiophyceae</taxon>
        <taxon>Isochrysidales</taxon>
        <taxon>Noelaerhabdaceae</taxon>
        <taxon>Emiliania</taxon>
    </lineage>
</organism>
<feature type="binding site" evidence="7">
    <location>
        <position position="67"/>
    </location>
    <ligand>
        <name>Ca(2+)</name>
        <dbReference type="ChEBI" id="CHEBI:29108"/>
    </ligand>
</feature>
<dbReference type="GO" id="GO:0016811">
    <property type="term" value="F:hydrolase activity, acting on carbon-nitrogen (but not peptide) bonds, in linear amides"/>
    <property type="evidence" value="ECO:0007669"/>
    <property type="project" value="InterPro"/>
</dbReference>
<dbReference type="PaxDb" id="2903-EOD12574"/>
<keyword evidence="5 9" id="KW-1133">Transmembrane helix</keyword>
<dbReference type="InterPro" id="IPR008901">
    <property type="entry name" value="ACER"/>
</dbReference>
<evidence type="ECO:0000256" key="1">
    <source>
        <dbReference type="ARBA" id="ARBA00004141"/>
    </source>
</evidence>
<evidence type="ECO:0000313" key="11">
    <source>
        <dbReference type="Proteomes" id="UP000013827"/>
    </source>
</evidence>
<name>A0A0D3ITM2_EMIH1</name>
<dbReference type="GO" id="GO:0046872">
    <property type="term" value="F:metal ion binding"/>
    <property type="evidence" value="ECO:0007669"/>
    <property type="project" value="UniProtKB-KW"/>
</dbReference>
<comment type="similarity">
    <text evidence="2">Belongs to the alkaline ceramidase family.</text>
</comment>
<feature type="binding site" evidence="7">
    <location>
        <position position="53"/>
    </location>
    <ligand>
        <name>Ca(2+)</name>
        <dbReference type="ChEBI" id="CHEBI:29108"/>
    </ligand>
</feature>
<evidence type="ECO:0008006" key="12">
    <source>
        <dbReference type="Google" id="ProtNLM"/>
    </source>
</evidence>
<proteinExistence type="inferred from homology"/>
<feature type="binding site" evidence="7">
    <location>
        <position position="58"/>
    </location>
    <ligand>
        <name>Ca(2+)</name>
        <dbReference type="ChEBI" id="CHEBI:29108"/>
    </ligand>
</feature>
<reference evidence="11" key="1">
    <citation type="journal article" date="2013" name="Nature">
        <title>Pan genome of the phytoplankton Emiliania underpins its global distribution.</title>
        <authorList>
            <person name="Read B.A."/>
            <person name="Kegel J."/>
            <person name="Klute M.J."/>
            <person name="Kuo A."/>
            <person name="Lefebvre S.C."/>
            <person name="Maumus F."/>
            <person name="Mayer C."/>
            <person name="Miller J."/>
            <person name="Monier A."/>
            <person name="Salamov A."/>
            <person name="Young J."/>
            <person name="Aguilar M."/>
            <person name="Claverie J.M."/>
            <person name="Frickenhaus S."/>
            <person name="Gonzalez K."/>
            <person name="Herman E.K."/>
            <person name="Lin Y.C."/>
            <person name="Napier J."/>
            <person name="Ogata H."/>
            <person name="Sarno A.F."/>
            <person name="Shmutz J."/>
            <person name="Schroeder D."/>
            <person name="de Vargas C."/>
            <person name="Verret F."/>
            <person name="von Dassow P."/>
            <person name="Valentin K."/>
            <person name="Van de Peer Y."/>
            <person name="Wheeler G."/>
            <person name="Dacks J.B."/>
            <person name="Delwiche C.F."/>
            <person name="Dyhrman S.T."/>
            <person name="Glockner G."/>
            <person name="John U."/>
            <person name="Richards T."/>
            <person name="Worden A.Z."/>
            <person name="Zhang X."/>
            <person name="Grigoriev I.V."/>
            <person name="Allen A.E."/>
            <person name="Bidle K."/>
            <person name="Borodovsky M."/>
            <person name="Bowler C."/>
            <person name="Brownlee C."/>
            <person name="Cock J.M."/>
            <person name="Elias M."/>
            <person name="Gladyshev V.N."/>
            <person name="Groth M."/>
            <person name="Guda C."/>
            <person name="Hadaegh A."/>
            <person name="Iglesias-Rodriguez M.D."/>
            <person name="Jenkins J."/>
            <person name="Jones B.M."/>
            <person name="Lawson T."/>
            <person name="Leese F."/>
            <person name="Lindquist E."/>
            <person name="Lobanov A."/>
            <person name="Lomsadze A."/>
            <person name="Malik S.B."/>
            <person name="Marsh M.E."/>
            <person name="Mackinder L."/>
            <person name="Mock T."/>
            <person name="Mueller-Roeber B."/>
            <person name="Pagarete A."/>
            <person name="Parker M."/>
            <person name="Probert I."/>
            <person name="Quesneville H."/>
            <person name="Raines C."/>
            <person name="Rensing S.A."/>
            <person name="Riano-Pachon D.M."/>
            <person name="Richier S."/>
            <person name="Rokitta S."/>
            <person name="Shiraiwa Y."/>
            <person name="Soanes D.M."/>
            <person name="van der Giezen M."/>
            <person name="Wahlund T.M."/>
            <person name="Williams B."/>
            <person name="Wilson W."/>
            <person name="Wolfe G."/>
            <person name="Wurch L.L."/>
        </authorList>
    </citation>
    <scope>NUCLEOTIDE SEQUENCE</scope>
</reference>
<keyword evidence="6 9" id="KW-0472">Membrane</keyword>
<evidence type="ECO:0000256" key="8">
    <source>
        <dbReference type="PIRSR" id="PIRSR608901-2"/>
    </source>
</evidence>
<dbReference type="KEGG" id="ehx:EMIHUDRAFT_371275"/>
<evidence type="ECO:0000256" key="6">
    <source>
        <dbReference type="ARBA" id="ARBA00023136"/>
    </source>
</evidence>
<feature type="binding site" evidence="7">
    <location>
        <position position="54"/>
    </location>
    <ligand>
        <name>Ca(2+)</name>
        <dbReference type="ChEBI" id="CHEBI:29108"/>
    </ligand>
</feature>
<evidence type="ECO:0000256" key="5">
    <source>
        <dbReference type="ARBA" id="ARBA00022989"/>
    </source>
</evidence>
<dbReference type="AlphaFoldDB" id="A0A0D3ITM2"/>
<keyword evidence="4" id="KW-0378">Hydrolase</keyword>
<keyword evidence="7" id="KW-0479">Metal-binding</keyword>
<dbReference type="GO" id="GO:0046513">
    <property type="term" value="P:ceramide biosynthetic process"/>
    <property type="evidence" value="ECO:0007669"/>
    <property type="project" value="TreeGrafter"/>
</dbReference>
<evidence type="ECO:0000256" key="9">
    <source>
        <dbReference type="SAM" id="Phobius"/>
    </source>
</evidence>
<dbReference type="PANTHER" id="PTHR46187:SF3">
    <property type="entry name" value="ALKALINE CERAMIDASE 3"/>
    <property type="match status" value="1"/>
</dbReference>
<keyword evidence="7" id="KW-0106">Calcium</keyword>
<accession>A0A0D3ITM2</accession>
<protein>
    <recommendedName>
        <fullName evidence="12">Alkaline ceramidase</fullName>
    </recommendedName>
</protein>
<dbReference type="GO" id="GO:0046514">
    <property type="term" value="P:ceramide catabolic process"/>
    <property type="evidence" value="ECO:0007669"/>
    <property type="project" value="TreeGrafter"/>
</dbReference>
<evidence type="ECO:0000313" key="10">
    <source>
        <dbReference type="EnsemblProtists" id="EOD14607"/>
    </source>
</evidence>